<name>L0NHF1_9HYPH</name>
<keyword evidence="1" id="KW-0812">Transmembrane</keyword>
<proteinExistence type="predicted"/>
<evidence type="ECO:0000313" key="2">
    <source>
        <dbReference type="EMBL" id="CCF20241.1"/>
    </source>
</evidence>
<organism evidence="2 3">
    <name type="scientific">Pseudorhizobium banfieldiae</name>
    <dbReference type="NCBI Taxonomy" id="1125847"/>
    <lineage>
        <taxon>Bacteria</taxon>
        <taxon>Pseudomonadati</taxon>
        <taxon>Pseudomonadota</taxon>
        <taxon>Alphaproteobacteria</taxon>
        <taxon>Hyphomicrobiales</taxon>
        <taxon>Rhizobiaceae</taxon>
        <taxon>Rhizobium/Agrobacterium group</taxon>
        <taxon>Pseudorhizobium</taxon>
    </lineage>
</organism>
<reference evidence="2 3" key="1">
    <citation type="journal article" date="2013" name="Genome Biol. Evol.">
        <title>Life in an arsenic-containing gold mine: genome and physiology of the autotrophic arsenite-oxidizing bacterium rhizobium sp. NT-26.</title>
        <authorList>
            <person name="Andres J."/>
            <person name="Arsene-Ploetze F."/>
            <person name="Barbe V."/>
            <person name="Brochier-Armanet C."/>
            <person name="Cleiss-Arnold J."/>
            <person name="Coppee J.Y."/>
            <person name="Dillies M.A."/>
            <person name="Geist"/>
            <person name="L"/>
            <person name="Joublin A."/>
            <person name="Koechler S."/>
            <person name="Lassalle F."/>
            <person name="Marchal M."/>
            <person name="Medigue C."/>
            <person name="Muller D."/>
            <person name="Nesme X."/>
            <person name="Plewniak F."/>
            <person name="Proux C."/>
            <person name="Ramirez-Bahena M.H."/>
            <person name="Schenowitz C."/>
            <person name="Sismeiro O."/>
            <person name="Vallenet D."/>
            <person name="Santini J.M."/>
            <person name="Bertin P.N."/>
        </authorList>
    </citation>
    <scope>NUCLEOTIDE SEQUENCE [LARGE SCALE GENOMIC DNA]</scope>
    <source>
        <strain evidence="2 3">NT-26</strain>
    </source>
</reference>
<keyword evidence="1" id="KW-1133">Transmembrane helix</keyword>
<dbReference type="Proteomes" id="UP000010792">
    <property type="component" value="Chromosome"/>
</dbReference>
<accession>L0NHF1</accession>
<dbReference type="KEGG" id="rht:NT26_2518"/>
<gene>
    <name evidence="2" type="ORF">NT26_2518</name>
</gene>
<feature type="transmembrane region" description="Helical" evidence="1">
    <location>
        <begin position="121"/>
        <end position="143"/>
    </location>
</feature>
<protein>
    <submittedName>
        <fullName evidence="2">Uncharacterized protein</fullName>
    </submittedName>
</protein>
<keyword evidence="1" id="KW-0472">Membrane</keyword>
<dbReference type="AlphaFoldDB" id="L0NHF1"/>
<evidence type="ECO:0000256" key="1">
    <source>
        <dbReference type="SAM" id="Phobius"/>
    </source>
</evidence>
<keyword evidence="3" id="KW-1185">Reference proteome</keyword>
<sequence>MWSPMNRLASGRSSLIIAFLHGLQRALQARLRAIAQRDEGFSELLASGLHPQTRIVADTVDRAEDAVDGGQHRIDARDRFPQAPVMMNEFRAVLAGDLAKVGDLAVTPADIEEAADIQSGLLLRGLDAGAIAIAAVALALLLLRHGSNPSRFRGLSPFDGGTIFNLIISGKIKVDDACQVLEPLALADLFTV</sequence>
<evidence type="ECO:0000313" key="3">
    <source>
        <dbReference type="Proteomes" id="UP000010792"/>
    </source>
</evidence>
<dbReference type="EMBL" id="FO082820">
    <property type="protein sequence ID" value="CCF20241.1"/>
    <property type="molecule type" value="Genomic_DNA"/>
</dbReference>